<evidence type="ECO:0000313" key="2">
    <source>
        <dbReference type="EMBL" id="KAH9844768.1"/>
    </source>
</evidence>
<comment type="caution">
    <text evidence="2">The sequence shown here is derived from an EMBL/GenBank/DDBJ whole genome shotgun (WGS) entry which is preliminary data.</text>
</comment>
<reference evidence="2 3" key="2">
    <citation type="journal article" date="2021" name="Curr. Genet.">
        <title>Genetic response to nitrogen starvation in the aggressive Eucalyptus foliar pathogen Teratosphaeria destructans.</title>
        <authorList>
            <person name="Havenga M."/>
            <person name="Wingfield B.D."/>
            <person name="Wingfield M.J."/>
            <person name="Dreyer L.L."/>
            <person name="Roets F."/>
            <person name="Aylward J."/>
        </authorList>
    </citation>
    <scope>NUCLEOTIDE SEQUENCE [LARGE SCALE GENOMIC DNA]</scope>
    <source>
        <strain evidence="2">CMW44962</strain>
    </source>
</reference>
<gene>
    <name evidence="2" type="ORF">Tdes44962_MAKER07113</name>
</gene>
<feature type="region of interest" description="Disordered" evidence="1">
    <location>
        <begin position="49"/>
        <end position="77"/>
    </location>
</feature>
<dbReference type="Proteomes" id="UP001138500">
    <property type="component" value="Unassembled WGS sequence"/>
</dbReference>
<dbReference type="AlphaFoldDB" id="A0A9W7T033"/>
<proteinExistence type="predicted"/>
<protein>
    <submittedName>
        <fullName evidence="2">Uncharacterized protein</fullName>
    </submittedName>
</protein>
<sequence>MIEYKDVTVKQLKNLLRARGWPNDHPGDFNKRIAIATLRRQDAKAHRIAERRRAHESRQKMPRYTKSKPLNSRKEENARFTAATPHNTTAQIPLLNIPPEIRNHIWELALFGGDTTLIARADSVGLIVGGYAEPRTFTEPGLLQTCRQIRRS</sequence>
<organism evidence="2 3">
    <name type="scientific">Teratosphaeria destructans</name>
    <dbReference type="NCBI Taxonomy" id="418781"/>
    <lineage>
        <taxon>Eukaryota</taxon>
        <taxon>Fungi</taxon>
        <taxon>Dikarya</taxon>
        <taxon>Ascomycota</taxon>
        <taxon>Pezizomycotina</taxon>
        <taxon>Dothideomycetes</taxon>
        <taxon>Dothideomycetidae</taxon>
        <taxon>Mycosphaerellales</taxon>
        <taxon>Teratosphaeriaceae</taxon>
        <taxon>Teratosphaeria</taxon>
    </lineage>
</organism>
<keyword evidence="3" id="KW-1185">Reference proteome</keyword>
<feature type="compositionally biased region" description="Basic and acidic residues" evidence="1">
    <location>
        <begin position="49"/>
        <end position="59"/>
    </location>
</feature>
<name>A0A9W7T033_9PEZI</name>
<evidence type="ECO:0000256" key="1">
    <source>
        <dbReference type="SAM" id="MobiDB-lite"/>
    </source>
</evidence>
<dbReference type="EMBL" id="RIBY02000225">
    <property type="protein sequence ID" value="KAH9844768.1"/>
    <property type="molecule type" value="Genomic_DNA"/>
</dbReference>
<dbReference type="OrthoDB" id="5413827at2759"/>
<evidence type="ECO:0000313" key="3">
    <source>
        <dbReference type="Proteomes" id="UP001138500"/>
    </source>
</evidence>
<accession>A0A9W7T033</accession>
<reference evidence="2 3" key="1">
    <citation type="journal article" date="2018" name="IMA Fungus">
        <title>IMA Genome-F 10: Nine draft genome sequences of Claviceps purpurea s.lat., including C. arundinis, C. humidiphila, and C. cf. spartinae, pseudomolecules for the pitch canker pathogen Fusarium circinatum, draft genome of Davidsoniella eucalypti, Grosmannia galeiformis, Quambalaria eucalypti, and Teratosphaeria destructans.</title>
        <authorList>
            <person name="Wingfield B.D."/>
            <person name="Liu M."/>
            <person name="Nguyen H.D."/>
            <person name="Lane F.A."/>
            <person name="Morgan S.W."/>
            <person name="De Vos L."/>
            <person name="Wilken P.M."/>
            <person name="Duong T.A."/>
            <person name="Aylward J."/>
            <person name="Coetzee M.P."/>
            <person name="Dadej K."/>
            <person name="De Beer Z.W."/>
            <person name="Findlay W."/>
            <person name="Havenga M."/>
            <person name="Kolarik M."/>
            <person name="Menzies J.G."/>
            <person name="Naidoo K."/>
            <person name="Pochopski O."/>
            <person name="Shoukouhi P."/>
            <person name="Santana Q.C."/>
            <person name="Seifert K.A."/>
            <person name="Soal N."/>
            <person name="Steenkamp E.T."/>
            <person name="Tatham C.T."/>
            <person name="van der Nest M.A."/>
            <person name="Wingfield M.J."/>
        </authorList>
    </citation>
    <scope>NUCLEOTIDE SEQUENCE [LARGE SCALE GENOMIC DNA]</scope>
    <source>
        <strain evidence="2">CMW44962</strain>
    </source>
</reference>